<organism evidence="6 7">
    <name type="scientific">Myceligenerans indicum</name>
    <dbReference type="NCBI Taxonomy" id="2593663"/>
    <lineage>
        <taxon>Bacteria</taxon>
        <taxon>Bacillati</taxon>
        <taxon>Actinomycetota</taxon>
        <taxon>Actinomycetes</taxon>
        <taxon>Micrococcales</taxon>
        <taxon>Promicromonosporaceae</taxon>
        <taxon>Myceligenerans</taxon>
    </lineage>
</organism>
<comment type="caution">
    <text evidence="6">The sequence shown here is derived from an EMBL/GenBank/DDBJ whole genome shotgun (WGS) entry which is preliminary data.</text>
</comment>
<feature type="domain" description="Glycosyl hydrolase family 13 catalytic" evidence="5">
    <location>
        <begin position="233"/>
        <end position="669"/>
    </location>
</feature>
<dbReference type="SUPFAM" id="SSF81296">
    <property type="entry name" value="E set domains"/>
    <property type="match status" value="1"/>
</dbReference>
<dbReference type="EMBL" id="JABBYC010000014">
    <property type="protein sequence ID" value="MBL0886650.1"/>
    <property type="molecule type" value="Genomic_DNA"/>
</dbReference>
<evidence type="ECO:0000256" key="4">
    <source>
        <dbReference type="SAM" id="MobiDB-lite"/>
    </source>
</evidence>
<evidence type="ECO:0000256" key="2">
    <source>
        <dbReference type="ARBA" id="ARBA00022801"/>
    </source>
</evidence>
<reference evidence="6 7" key="1">
    <citation type="journal article" date="2021" name="Arch. Microbiol.">
        <title>Myceligenerans indicum sp. nov., an actinobacterium isolated from mangrove sediment of Sundarbans, India.</title>
        <authorList>
            <person name="Asha K."/>
            <person name="Bhadury P."/>
        </authorList>
    </citation>
    <scope>NUCLEOTIDE SEQUENCE [LARGE SCALE GENOMIC DNA]</scope>
    <source>
        <strain evidence="6 7">I2</strain>
    </source>
</reference>
<dbReference type="Proteomes" id="UP000675409">
    <property type="component" value="Unassembled WGS sequence"/>
</dbReference>
<sequence>MSASSERQDTPQSTTDTSRSDNETSWSATDTAPSETRRGVRATPQRAPGAPAPRPVVRPLKRPARHRSHVPALGVHPSSDGGIDVAVLASHATAMDLCLIDVDESGGFQERRIALEGPVYGVWHIYVPDIAPGQRYGFRAYGPWDPKAGLRHNPAKLLVDPYARGLVGELRYGPEVLGSPPVDDDGTLLADPYGPRDNRDSIAHVPHGVVVGLPPLPRVNRPRVPWADTVIYEAHVRGLTLLNENIPEELRGTYAGVAHPATIEHLTSLGVTTLELLPIHASATETRLATQGLTNYWGYNTLGFFAPNSAYATRAAREKGAGAVLDEVRGMVHLLHEAGIEVLLDVVHNHTCEGGQDGLHISWRGLDNPVYYLHDGASPAALADVTGTGNSLDHRRPRVIQMALDSLRYWAQNVGVDGFRFDLAVTLARGSFGFDPDHAFLVALQTDPVLSGLKLVAEPWDVGPGGWQTGRFPPPLAEWNDRFRDAMRGFWLESPRRGSHGEPMRGLPELATRLAGSADLFGPGDPPLVRGPVASVNYVTAHDGFTLADLVAYEHKRNHANGEGNHDGTDNNLSWNHGLEGHTPGGDDATTEPWEAIVPLRRRSQRNLLAMLLLSAGTPMITAGDESGRSQGGNNNAYVQDNEVSWMPWKLDTAGEDLLATTRFLAKLRHDHPALRADSFFLGTPRPYEPHPDLLWFSETGEPMSVAGWDAPGRHVLQMLRTGPGDDDADVLLVINGGLSDVVVTLPAPPGSAERGAPAKRWDRVWDSAWDRPEPPDEEERRCEATTTLDALSVQVYLTTSP</sequence>
<dbReference type="Gene3D" id="2.60.40.10">
    <property type="entry name" value="Immunoglobulins"/>
    <property type="match status" value="1"/>
</dbReference>
<keyword evidence="3" id="KW-0326">Glycosidase</keyword>
<dbReference type="InterPro" id="IPR013780">
    <property type="entry name" value="Glyco_hydro_b"/>
</dbReference>
<dbReference type="RefSeq" id="WP_201846833.1">
    <property type="nucleotide sequence ID" value="NZ_JABBYC010000014.1"/>
</dbReference>
<dbReference type="Pfam" id="PF02922">
    <property type="entry name" value="CBM_48"/>
    <property type="match status" value="1"/>
</dbReference>
<dbReference type="CDD" id="cd02856">
    <property type="entry name" value="E_set_GDE_Isoamylase_N"/>
    <property type="match status" value="1"/>
</dbReference>
<dbReference type="PANTHER" id="PTHR43002">
    <property type="entry name" value="GLYCOGEN DEBRANCHING ENZYME"/>
    <property type="match status" value="1"/>
</dbReference>
<name>A0ABS1LK81_9MICO</name>
<evidence type="ECO:0000256" key="1">
    <source>
        <dbReference type="ARBA" id="ARBA00008061"/>
    </source>
</evidence>
<dbReference type="InterPro" id="IPR006047">
    <property type="entry name" value="GH13_cat_dom"/>
</dbReference>
<comment type="similarity">
    <text evidence="1">Belongs to the glycosyl hydrolase 13 family.</text>
</comment>
<dbReference type="Gene3D" id="2.60.40.1180">
    <property type="entry name" value="Golgi alpha-mannosidase II"/>
    <property type="match status" value="1"/>
</dbReference>
<dbReference type="InterPro" id="IPR044505">
    <property type="entry name" value="GlgX_Isoamylase_N_E_set"/>
</dbReference>
<gene>
    <name evidence="6" type="primary">glgX</name>
    <name evidence="6" type="ORF">HGK34_10270</name>
</gene>
<evidence type="ECO:0000313" key="6">
    <source>
        <dbReference type="EMBL" id="MBL0886650.1"/>
    </source>
</evidence>
<dbReference type="SUPFAM" id="SSF51011">
    <property type="entry name" value="Glycosyl hydrolase domain"/>
    <property type="match status" value="1"/>
</dbReference>
<feature type="compositionally biased region" description="Polar residues" evidence="4">
    <location>
        <begin position="1"/>
        <end position="34"/>
    </location>
</feature>
<dbReference type="InterPro" id="IPR011837">
    <property type="entry name" value="Glycogen_debranch_GlgX"/>
</dbReference>
<accession>A0ABS1LK81</accession>
<dbReference type="Gene3D" id="3.20.20.80">
    <property type="entry name" value="Glycosidases"/>
    <property type="match status" value="1"/>
</dbReference>
<dbReference type="InterPro" id="IPR014756">
    <property type="entry name" value="Ig_E-set"/>
</dbReference>
<dbReference type="InterPro" id="IPR017853">
    <property type="entry name" value="GH"/>
</dbReference>
<feature type="compositionally biased region" description="Basic residues" evidence="4">
    <location>
        <begin position="59"/>
        <end position="69"/>
    </location>
</feature>
<dbReference type="NCBIfam" id="TIGR02100">
    <property type="entry name" value="glgX_debranch"/>
    <property type="match status" value="1"/>
</dbReference>
<dbReference type="SUPFAM" id="SSF51445">
    <property type="entry name" value="(Trans)glycosidases"/>
    <property type="match status" value="1"/>
</dbReference>
<evidence type="ECO:0000313" key="7">
    <source>
        <dbReference type="Proteomes" id="UP000675409"/>
    </source>
</evidence>
<keyword evidence="7" id="KW-1185">Reference proteome</keyword>
<keyword evidence="2" id="KW-0378">Hydrolase</keyword>
<dbReference type="InterPro" id="IPR004193">
    <property type="entry name" value="Glyco_hydro_13_N"/>
</dbReference>
<feature type="region of interest" description="Disordered" evidence="4">
    <location>
        <begin position="1"/>
        <end position="77"/>
    </location>
</feature>
<dbReference type="CDD" id="cd11326">
    <property type="entry name" value="AmyAc_Glg_debranch"/>
    <property type="match status" value="1"/>
</dbReference>
<dbReference type="InterPro" id="IPR013783">
    <property type="entry name" value="Ig-like_fold"/>
</dbReference>
<evidence type="ECO:0000259" key="5">
    <source>
        <dbReference type="SMART" id="SM00642"/>
    </source>
</evidence>
<dbReference type="SMART" id="SM00642">
    <property type="entry name" value="Aamy"/>
    <property type="match status" value="1"/>
</dbReference>
<evidence type="ECO:0000256" key="3">
    <source>
        <dbReference type="ARBA" id="ARBA00023295"/>
    </source>
</evidence>
<protein>
    <submittedName>
        <fullName evidence="6">Glycogen debranching protein GlgX</fullName>
    </submittedName>
</protein>
<proteinExistence type="inferred from homology"/>